<dbReference type="GO" id="GO:0005125">
    <property type="term" value="F:cytokine activity"/>
    <property type="evidence" value="ECO:0007669"/>
    <property type="project" value="TreeGrafter"/>
</dbReference>
<comment type="subcellular location">
    <subcellularLocation>
        <location evidence="1">Secreted</location>
    </subcellularLocation>
</comment>
<evidence type="ECO:0000313" key="10">
    <source>
        <dbReference type="EMBL" id="CAC5414513.1"/>
    </source>
</evidence>
<evidence type="ECO:0000256" key="6">
    <source>
        <dbReference type="RuleBase" id="RU000354"/>
    </source>
</evidence>
<evidence type="ECO:0000256" key="4">
    <source>
        <dbReference type="ARBA" id="ARBA00023030"/>
    </source>
</evidence>
<dbReference type="SMART" id="SM00204">
    <property type="entry name" value="TGFB"/>
    <property type="match status" value="1"/>
</dbReference>
<keyword evidence="8" id="KW-0732">Signal</keyword>
<dbReference type="InterPro" id="IPR017948">
    <property type="entry name" value="TGFb_CS"/>
</dbReference>
<keyword evidence="4 6" id="KW-0339">Growth factor</keyword>
<name>A0A6J8E3C7_MYTCO</name>
<dbReference type="GO" id="GO:0008083">
    <property type="term" value="F:growth factor activity"/>
    <property type="evidence" value="ECO:0007669"/>
    <property type="project" value="UniProtKB-KW"/>
</dbReference>
<evidence type="ECO:0000256" key="1">
    <source>
        <dbReference type="ARBA" id="ARBA00004613"/>
    </source>
</evidence>
<dbReference type="AlphaFoldDB" id="A0A6J8E3C7"/>
<dbReference type="InterPro" id="IPR001839">
    <property type="entry name" value="TGF-b_C"/>
</dbReference>
<sequence>MFVEILLLSRIAVSAFGNDAQSLLEIMNEAANDSSDNSRLKERFLTPYVLNVFERMDNLDSGNNAQLSGKVRILIPEEDDNQRDNGDEKTLTFNLSEVLHVNTTAAHLVISNHLPRTTVQIHYRNIRIEADYTSLGLVADVTEFIGGTSETIILKVFIQNLRNVQIDPVLAVFENFSPSQVSNLEMSRKTQKRRKRSEKQGSPIEEYSRTLNSTFDPNICGLKSWIVEFKVLGWNNWLWAPKSYEANICYGICPTPFGNDYYNASQHAIIKNYFHIATGFNHTSIPRACCTPIEYDRITIIYLSKDRVMVVKSLPMVRATKCGCR</sequence>
<evidence type="ECO:0000259" key="9">
    <source>
        <dbReference type="PROSITE" id="PS51362"/>
    </source>
</evidence>
<feature type="chain" id="PRO_5026857622" evidence="8">
    <location>
        <begin position="18"/>
        <end position="325"/>
    </location>
</feature>
<evidence type="ECO:0000256" key="5">
    <source>
        <dbReference type="ARBA" id="ARBA00023157"/>
    </source>
</evidence>
<dbReference type="Gene3D" id="2.10.90.10">
    <property type="entry name" value="Cystine-knot cytokines"/>
    <property type="match status" value="1"/>
</dbReference>
<dbReference type="EMBL" id="CACVKT020008349">
    <property type="protein sequence ID" value="CAC5414513.1"/>
    <property type="molecule type" value="Genomic_DNA"/>
</dbReference>
<evidence type="ECO:0000313" key="11">
    <source>
        <dbReference type="Proteomes" id="UP000507470"/>
    </source>
</evidence>
<proteinExistence type="inferred from homology"/>
<reference evidence="10 11" key="1">
    <citation type="submission" date="2020-06" db="EMBL/GenBank/DDBJ databases">
        <authorList>
            <person name="Li R."/>
            <person name="Bekaert M."/>
        </authorList>
    </citation>
    <scope>NUCLEOTIDE SEQUENCE [LARGE SCALE GENOMIC DNA]</scope>
    <source>
        <strain evidence="11">wild</strain>
    </source>
</reference>
<dbReference type="Pfam" id="PF00019">
    <property type="entry name" value="TGF_beta"/>
    <property type="match status" value="1"/>
</dbReference>
<feature type="signal peptide" evidence="8">
    <location>
        <begin position="1"/>
        <end position="17"/>
    </location>
</feature>
<dbReference type="SUPFAM" id="SSF57501">
    <property type="entry name" value="Cystine-knot cytokines"/>
    <property type="match status" value="1"/>
</dbReference>
<dbReference type="PANTHER" id="PTHR11848">
    <property type="entry name" value="TGF-BETA FAMILY"/>
    <property type="match status" value="1"/>
</dbReference>
<evidence type="ECO:0000256" key="2">
    <source>
        <dbReference type="ARBA" id="ARBA00006656"/>
    </source>
</evidence>
<accession>A0A6J8E3C7</accession>
<protein>
    <submittedName>
        <fullName evidence="10">BMP4</fullName>
    </submittedName>
</protein>
<keyword evidence="3" id="KW-0964">Secreted</keyword>
<evidence type="ECO:0000256" key="3">
    <source>
        <dbReference type="ARBA" id="ARBA00022525"/>
    </source>
</evidence>
<organism evidence="10 11">
    <name type="scientific">Mytilus coruscus</name>
    <name type="common">Sea mussel</name>
    <dbReference type="NCBI Taxonomy" id="42192"/>
    <lineage>
        <taxon>Eukaryota</taxon>
        <taxon>Metazoa</taxon>
        <taxon>Spiralia</taxon>
        <taxon>Lophotrochozoa</taxon>
        <taxon>Mollusca</taxon>
        <taxon>Bivalvia</taxon>
        <taxon>Autobranchia</taxon>
        <taxon>Pteriomorphia</taxon>
        <taxon>Mytilida</taxon>
        <taxon>Mytiloidea</taxon>
        <taxon>Mytilidae</taxon>
        <taxon>Mytilinae</taxon>
        <taxon>Mytilus</taxon>
    </lineage>
</organism>
<dbReference type="InterPro" id="IPR015615">
    <property type="entry name" value="TGF-beta-rel"/>
</dbReference>
<feature type="domain" description="TGF-beta family profile" evidence="9">
    <location>
        <begin position="193"/>
        <end position="325"/>
    </location>
</feature>
<dbReference type="GO" id="GO:0005615">
    <property type="term" value="C:extracellular space"/>
    <property type="evidence" value="ECO:0007669"/>
    <property type="project" value="TreeGrafter"/>
</dbReference>
<keyword evidence="5" id="KW-1015">Disulfide bond</keyword>
<comment type="similarity">
    <text evidence="2 6">Belongs to the TGF-beta family.</text>
</comment>
<dbReference type="Proteomes" id="UP000507470">
    <property type="component" value="Unassembled WGS sequence"/>
</dbReference>
<gene>
    <name evidence="10" type="ORF">MCOR_47299</name>
</gene>
<evidence type="ECO:0000256" key="8">
    <source>
        <dbReference type="SAM" id="SignalP"/>
    </source>
</evidence>
<feature type="region of interest" description="Disordered" evidence="7">
    <location>
        <begin position="184"/>
        <end position="204"/>
    </location>
</feature>
<keyword evidence="11" id="KW-1185">Reference proteome</keyword>
<dbReference type="CDD" id="cd13756">
    <property type="entry name" value="TGF_beta_BMPs_GDFs"/>
    <property type="match status" value="1"/>
</dbReference>
<dbReference type="PROSITE" id="PS51362">
    <property type="entry name" value="TGF_BETA_2"/>
    <property type="match status" value="1"/>
</dbReference>
<dbReference type="OrthoDB" id="6135292at2759"/>
<evidence type="ECO:0000256" key="7">
    <source>
        <dbReference type="SAM" id="MobiDB-lite"/>
    </source>
</evidence>
<dbReference type="InterPro" id="IPR029034">
    <property type="entry name" value="Cystine-knot_cytokine"/>
</dbReference>
<dbReference type="PROSITE" id="PS00250">
    <property type="entry name" value="TGF_BETA_1"/>
    <property type="match status" value="1"/>
</dbReference>